<organism evidence="2">
    <name type="scientific">Amphimedon queenslandica</name>
    <name type="common">Sponge</name>
    <dbReference type="NCBI Taxonomy" id="400682"/>
    <lineage>
        <taxon>Eukaryota</taxon>
        <taxon>Metazoa</taxon>
        <taxon>Porifera</taxon>
        <taxon>Demospongiae</taxon>
        <taxon>Heteroscleromorpha</taxon>
        <taxon>Haplosclerida</taxon>
        <taxon>Niphatidae</taxon>
        <taxon>Amphimedon</taxon>
    </lineage>
</organism>
<proteinExistence type="predicted"/>
<dbReference type="Gene3D" id="3.30.420.10">
    <property type="entry name" value="Ribonuclease H-like superfamily/Ribonuclease H"/>
    <property type="match status" value="1"/>
</dbReference>
<dbReference type="OMA" id="NGANERW"/>
<reference evidence="2" key="1">
    <citation type="submission" date="2017-05" db="UniProtKB">
        <authorList>
            <consortium name="EnsemblMetazoa"/>
        </authorList>
    </citation>
    <scope>IDENTIFICATION</scope>
</reference>
<dbReference type="Gene3D" id="1.10.340.70">
    <property type="match status" value="1"/>
</dbReference>
<dbReference type="PANTHER" id="PTHR37984">
    <property type="entry name" value="PROTEIN CBG26694"/>
    <property type="match status" value="1"/>
</dbReference>
<dbReference type="PANTHER" id="PTHR37984:SF15">
    <property type="entry name" value="INTEGRASE CATALYTIC DOMAIN-CONTAINING PROTEIN"/>
    <property type="match status" value="1"/>
</dbReference>
<evidence type="ECO:0000313" key="2">
    <source>
        <dbReference type="EnsemblMetazoa" id="Aqu2.1.16929_001"/>
    </source>
</evidence>
<dbReference type="eggNOG" id="KOG0017">
    <property type="taxonomic scope" value="Eukaryota"/>
</dbReference>
<dbReference type="GO" id="GO:0015074">
    <property type="term" value="P:DNA integration"/>
    <property type="evidence" value="ECO:0007669"/>
    <property type="project" value="InterPro"/>
</dbReference>
<dbReference type="SUPFAM" id="SSF53098">
    <property type="entry name" value="Ribonuclease H-like"/>
    <property type="match status" value="1"/>
</dbReference>
<dbReference type="Pfam" id="PF00665">
    <property type="entry name" value="rve"/>
    <property type="match status" value="1"/>
</dbReference>
<dbReference type="InterPro" id="IPR012337">
    <property type="entry name" value="RNaseH-like_sf"/>
</dbReference>
<dbReference type="InterPro" id="IPR041588">
    <property type="entry name" value="Integrase_H2C2"/>
</dbReference>
<dbReference type="AlphaFoldDB" id="A0A1X7TPG7"/>
<name>A0A1X7TPG7_AMPQE</name>
<dbReference type="InterPro" id="IPR050951">
    <property type="entry name" value="Retrovirus_Pol_polyprotein"/>
</dbReference>
<accession>A0A1X7TPG7</accession>
<sequence>MAGHLGITKTKDRILQRYYWPGIFKDVALYCKSCEICQRSRGKKPVKVGMIPLPLKTHPFEKIAMDLVGPLPRSKRGNRYILTIVDYATRYPEAIALPSPEAERIAKELIKVFSRVGIPEEILTDQGANFMSTLLQEMYLLLHVRRIRTTPYHPQTDGLVERFNGTLKSMLRKFA</sequence>
<dbReference type="Pfam" id="PF17921">
    <property type="entry name" value="Integrase_H2C2"/>
    <property type="match status" value="1"/>
</dbReference>
<feature type="domain" description="Integrase catalytic" evidence="1">
    <location>
        <begin position="55"/>
        <end position="175"/>
    </location>
</feature>
<dbReference type="PROSITE" id="PS50994">
    <property type="entry name" value="INTEGRASE"/>
    <property type="match status" value="1"/>
</dbReference>
<dbReference type="InterPro" id="IPR036397">
    <property type="entry name" value="RNaseH_sf"/>
</dbReference>
<dbReference type="InterPro" id="IPR001584">
    <property type="entry name" value="Integrase_cat-core"/>
</dbReference>
<dbReference type="EnsemblMetazoa" id="Aqu2.1.16929_001">
    <property type="protein sequence ID" value="Aqu2.1.16929_001"/>
    <property type="gene ID" value="Aqu2.1.16929"/>
</dbReference>
<evidence type="ECO:0000259" key="1">
    <source>
        <dbReference type="PROSITE" id="PS50994"/>
    </source>
</evidence>
<protein>
    <recommendedName>
        <fullName evidence="1">Integrase catalytic domain-containing protein</fullName>
    </recommendedName>
</protein>
<dbReference type="FunFam" id="3.30.420.10:FF:000032">
    <property type="entry name" value="Retrovirus-related Pol polyprotein from transposon 297-like Protein"/>
    <property type="match status" value="1"/>
</dbReference>
<dbReference type="InParanoid" id="A0A1X7TPG7"/>
<dbReference type="GO" id="GO:0003676">
    <property type="term" value="F:nucleic acid binding"/>
    <property type="evidence" value="ECO:0007669"/>
    <property type="project" value="InterPro"/>
</dbReference>